<feature type="region of interest" description="Disordered" evidence="1">
    <location>
        <begin position="1"/>
        <end position="21"/>
    </location>
</feature>
<comment type="caution">
    <text evidence="2">The sequence shown here is derived from an EMBL/GenBank/DDBJ whole genome shotgun (WGS) entry which is preliminary data.</text>
</comment>
<gene>
    <name evidence="2" type="ORF">GNZ13_31945</name>
</gene>
<dbReference type="EMBL" id="WOEZ01000185">
    <property type="protein sequence ID" value="NPT59050.1"/>
    <property type="molecule type" value="Genomic_DNA"/>
</dbReference>
<evidence type="ECO:0000313" key="2">
    <source>
        <dbReference type="EMBL" id="NPT59050.1"/>
    </source>
</evidence>
<dbReference type="Proteomes" id="UP000655523">
    <property type="component" value="Unassembled WGS sequence"/>
</dbReference>
<sequence length="46" mass="5092">MDDDEDLDEPANGGFCPKCGGSGRDDFSDGLMECDHCQGEGHEWWQ</sequence>
<dbReference type="SUPFAM" id="SSF57938">
    <property type="entry name" value="DnaJ/Hsp40 cysteine-rich domain"/>
    <property type="match status" value="1"/>
</dbReference>
<organism evidence="2 3">
    <name type="scientific">Paraburkholderia elongata</name>
    <dbReference type="NCBI Taxonomy" id="2675747"/>
    <lineage>
        <taxon>Bacteria</taxon>
        <taxon>Pseudomonadati</taxon>
        <taxon>Pseudomonadota</taxon>
        <taxon>Betaproteobacteria</taxon>
        <taxon>Burkholderiales</taxon>
        <taxon>Burkholderiaceae</taxon>
        <taxon>Paraburkholderia</taxon>
    </lineage>
</organism>
<proteinExistence type="predicted"/>
<evidence type="ECO:0000256" key="1">
    <source>
        <dbReference type="SAM" id="MobiDB-lite"/>
    </source>
</evidence>
<name>A0A972SMM6_9BURK</name>
<dbReference type="AlphaFoldDB" id="A0A972SMM6"/>
<accession>A0A972SMM6</accession>
<dbReference type="RefSeq" id="WP_172172044.1">
    <property type="nucleotide sequence ID" value="NZ_WOEZ01000185.1"/>
</dbReference>
<dbReference type="InterPro" id="IPR036410">
    <property type="entry name" value="HSP_DnaJ_Cys-rich_dom_sf"/>
</dbReference>
<keyword evidence="3" id="KW-1185">Reference proteome</keyword>
<evidence type="ECO:0000313" key="3">
    <source>
        <dbReference type="Proteomes" id="UP000655523"/>
    </source>
</evidence>
<reference evidence="2 3" key="1">
    <citation type="submission" date="2019-11" db="EMBL/GenBank/DDBJ databases">
        <title>Metabolism of dissolved organic matter in forest soils.</title>
        <authorList>
            <person name="Cyle K.T."/>
            <person name="Wilhelm R.C."/>
            <person name="Martinez C.E."/>
        </authorList>
    </citation>
    <scope>NUCLEOTIDE SEQUENCE [LARGE SCALE GENOMIC DNA]</scope>
    <source>
        <strain evidence="2 3">5N</strain>
    </source>
</reference>
<protein>
    <submittedName>
        <fullName evidence="2">Uncharacterized protein</fullName>
    </submittedName>
</protein>